<evidence type="ECO:0000313" key="3">
    <source>
        <dbReference type="EMBL" id="GAQ89812.1"/>
    </source>
</evidence>
<sequence length="171" mass="19052">MPPKRKGEGSKKGGKKGKKQSKPTFYTGEEHCLPFGFRAGDLIRTPLGLIGTILGVKFARPDDKETGVMWVEYEGGKQVPLERGVVGYERLTEAEHIWRDVVVIRTRVQKEEEERAAIEQAQRLRMEALALEAAASKKKRKSTASRPQTGQKLKGTKVINLLSGHRVVCSI</sequence>
<organism evidence="3 4">
    <name type="scientific">Klebsormidium nitens</name>
    <name type="common">Green alga</name>
    <name type="synonym">Ulothrix nitens</name>
    <dbReference type="NCBI Taxonomy" id="105231"/>
    <lineage>
        <taxon>Eukaryota</taxon>
        <taxon>Viridiplantae</taxon>
        <taxon>Streptophyta</taxon>
        <taxon>Klebsormidiophyceae</taxon>
        <taxon>Klebsormidiales</taxon>
        <taxon>Klebsormidiaceae</taxon>
        <taxon>Klebsormidium</taxon>
    </lineage>
</organism>
<evidence type="ECO:0000256" key="1">
    <source>
        <dbReference type="SAM" id="Coils"/>
    </source>
</evidence>
<name>A0A1Y1IIC4_KLENI</name>
<keyword evidence="4" id="KW-1185">Reference proteome</keyword>
<evidence type="ECO:0000313" key="4">
    <source>
        <dbReference type="Proteomes" id="UP000054558"/>
    </source>
</evidence>
<dbReference type="EMBL" id="DF237514">
    <property type="protein sequence ID" value="GAQ89812.1"/>
    <property type="molecule type" value="Genomic_DNA"/>
</dbReference>
<dbReference type="OMA" id="EANRCAR"/>
<dbReference type="OrthoDB" id="543196at2759"/>
<protein>
    <submittedName>
        <fullName evidence="3">Uncharacterized protein</fullName>
    </submittedName>
</protein>
<reference evidence="3 4" key="1">
    <citation type="journal article" date="2014" name="Nat. Commun.">
        <title>Klebsormidium flaccidum genome reveals primary factors for plant terrestrial adaptation.</title>
        <authorList>
            <person name="Hori K."/>
            <person name="Maruyama F."/>
            <person name="Fujisawa T."/>
            <person name="Togashi T."/>
            <person name="Yamamoto N."/>
            <person name="Seo M."/>
            <person name="Sato S."/>
            <person name="Yamada T."/>
            <person name="Mori H."/>
            <person name="Tajima N."/>
            <person name="Moriyama T."/>
            <person name="Ikeuchi M."/>
            <person name="Watanabe M."/>
            <person name="Wada H."/>
            <person name="Kobayashi K."/>
            <person name="Saito M."/>
            <person name="Masuda T."/>
            <person name="Sasaki-Sekimoto Y."/>
            <person name="Mashiguchi K."/>
            <person name="Awai K."/>
            <person name="Shimojima M."/>
            <person name="Masuda S."/>
            <person name="Iwai M."/>
            <person name="Nobusawa T."/>
            <person name="Narise T."/>
            <person name="Kondo S."/>
            <person name="Saito H."/>
            <person name="Sato R."/>
            <person name="Murakawa M."/>
            <person name="Ihara Y."/>
            <person name="Oshima-Yamada Y."/>
            <person name="Ohtaka K."/>
            <person name="Satoh M."/>
            <person name="Sonobe K."/>
            <person name="Ishii M."/>
            <person name="Ohtani R."/>
            <person name="Kanamori-Sato M."/>
            <person name="Honoki R."/>
            <person name="Miyazaki D."/>
            <person name="Mochizuki H."/>
            <person name="Umetsu J."/>
            <person name="Higashi K."/>
            <person name="Shibata D."/>
            <person name="Kamiya Y."/>
            <person name="Sato N."/>
            <person name="Nakamura Y."/>
            <person name="Tabata S."/>
            <person name="Ida S."/>
            <person name="Kurokawa K."/>
            <person name="Ohta H."/>
        </authorList>
    </citation>
    <scope>NUCLEOTIDE SEQUENCE [LARGE SCALE GENOMIC DNA]</scope>
    <source>
        <strain evidence="3 4">NIES-2285</strain>
    </source>
</reference>
<feature type="compositionally biased region" description="Basic and acidic residues" evidence="2">
    <location>
        <begin position="1"/>
        <end position="11"/>
    </location>
</feature>
<feature type="region of interest" description="Disordered" evidence="2">
    <location>
        <begin position="1"/>
        <end position="25"/>
    </location>
</feature>
<feature type="coiled-coil region" evidence="1">
    <location>
        <begin position="107"/>
        <end position="141"/>
    </location>
</feature>
<gene>
    <name evidence="3" type="ORF">KFL_005650040</name>
</gene>
<evidence type="ECO:0000256" key="2">
    <source>
        <dbReference type="SAM" id="MobiDB-lite"/>
    </source>
</evidence>
<keyword evidence="1" id="KW-0175">Coiled coil</keyword>
<dbReference type="AlphaFoldDB" id="A0A1Y1IIC4"/>
<accession>A0A1Y1IIC4</accession>
<proteinExistence type="predicted"/>
<feature type="compositionally biased region" description="Basic residues" evidence="2">
    <location>
        <begin position="12"/>
        <end position="21"/>
    </location>
</feature>
<dbReference type="Proteomes" id="UP000054558">
    <property type="component" value="Unassembled WGS sequence"/>
</dbReference>